<keyword evidence="7" id="KW-1185">Reference proteome</keyword>
<name>A0A1I4SXZ3_9HYPH</name>
<dbReference type="InterPro" id="IPR029063">
    <property type="entry name" value="SAM-dependent_MTases_sf"/>
</dbReference>
<dbReference type="EMBL" id="PJNW01000011">
    <property type="protein sequence ID" value="PKR88615.1"/>
    <property type="molecule type" value="Genomic_DNA"/>
</dbReference>
<evidence type="ECO:0000313" key="7">
    <source>
        <dbReference type="Proteomes" id="UP000233491"/>
    </source>
</evidence>
<reference evidence="6 7" key="1">
    <citation type="submission" date="2017-12" db="EMBL/GenBank/DDBJ databases">
        <title>Anaerobic carbon monoxide metabolism by Pleomorphomonas carboxyditropha sp. nov., a new mesophilic hydrogenogenic carboxidotroph.</title>
        <authorList>
            <person name="Esquivel-Elizondo S."/>
            <person name="Krajmalnik-Brown R."/>
        </authorList>
    </citation>
    <scope>NUCLEOTIDE SEQUENCE [LARGE SCALE GENOMIC DNA]</scope>
    <source>
        <strain evidence="6 7">R5-392</strain>
    </source>
</reference>
<proteinExistence type="inferred from homology"/>
<protein>
    <recommendedName>
        <fullName evidence="4">S-adenosyl-L-methionine-dependent methyltransferase</fullName>
        <ecNumber evidence="4">2.1.1.-</ecNumber>
    </recommendedName>
</protein>
<dbReference type="Pfam" id="PF04072">
    <property type="entry name" value="LCM"/>
    <property type="match status" value="1"/>
</dbReference>
<dbReference type="InterPro" id="IPR007213">
    <property type="entry name" value="Ppm1/Ppm2/Tcmp"/>
</dbReference>
<evidence type="ECO:0000256" key="3">
    <source>
        <dbReference type="ARBA" id="ARBA00022679"/>
    </source>
</evidence>
<dbReference type="OrthoDB" id="9806164at2"/>
<comment type="caution">
    <text evidence="6">The sequence shown here is derived from an EMBL/GenBank/DDBJ whole genome shotgun (WGS) entry which is preliminary data.</text>
</comment>
<keyword evidence="3 6" id="KW-0808">Transferase</keyword>
<dbReference type="RefSeq" id="WP_101290068.1">
    <property type="nucleotide sequence ID" value="NZ_FOUQ01000004.1"/>
</dbReference>
<evidence type="ECO:0000256" key="5">
    <source>
        <dbReference type="SAM" id="MobiDB-lite"/>
    </source>
</evidence>
<dbReference type="Proteomes" id="UP000233491">
    <property type="component" value="Unassembled WGS sequence"/>
</dbReference>
<accession>A0A1I4SXZ3</accession>
<comment type="function">
    <text evidence="4">Exhibits S-adenosyl-L-methionine-dependent methyltransferase activity.</text>
</comment>
<dbReference type="EC" id="2.1.1.-" evidence="4"/>
<sequence>MQIGTASATALVTAALRVAHQSYDDGRVFRDPFAEDMLGPEGAPLMMGLPIVPGYRTMRFLMAARSRYAEDALAEAVARGCRQVVLLGAGLDTLSLRNPHRGVGLRIFELDHPATQADKRRRLLRFGPKLPLSLSLVPVIFGEDDIAAALTAAGWRADEPTFFQMLGVVVYLPAAIRQMLFGFVARLPDSDIVLDYSTPPESQSPEGRAVTEAQMIEAAKIGEPWLGLVEPEALAREFADLGLTDIEDLDLTGLRQRYLGETPQGTGDLGPHVLRARRPT</sequence>
<keyword evidence="4" id="KW-0949">S-adenosyl-L-methionine</keyword>
<evidence type="ECO:0000256" key="4">
    <source>
        <dbReference type="RuleBase" id="RU362030"/>
    </source>
</evidence>
<feature type="region of interest" description="Disordered" evidence="5">
    <location>
        <begin position="260"/>
        <end position="280"/>
    </location>
</feature>
<gene>
    <name evidence="6" type="ORF">CXZ10_14580</name>
</gene>
<dbReference type="GO" id="GO:0008168">
    <property type="term" value="F:methyltransferase activity"/>
    <property type="evidence" value="ECO:0007669"/>
    <property type="project" value="UniProtKB-UniRule"/>
</dbReference>
<dbReference type="PANTHER" id="PTHR43619:SF2">
    <property type="entry name" value="S-ADENOSYL-L-METHIONINE-DEPENDENT METHYLTRANSFERASES SUPERFAMILY PROTEIN"/>
    <property type="match status" value="1"/>
</dbReference>
<comment type="similarity">
    <text evidence="1 4">Belongs to the UPF0677 family.</text>
</comment>
<dbReference type="Gene3D" id="3.40.50.150">
    <property type="entry name" value="Vaccinia Virus protein VP39"/>
    <property type="match status" value="1"/>
</dbReference>
<dbReference type="InterPro" id="IPR011610">
    <property type="entry name" value="SAM_mthyl_Trfase_ML2640-like"/>
</dbReference>
<dbReference type="SUPFAM" id="SSF53335">
    <property type="entry name" value="S-adenosyl-L-methionine-dependent methyltransferases"/>
    <property type="match status" value="1"/>
</dbReference>
<keyword evidence="2 4" id="KW-0489">Methyltransferase</keyword>
<evidence type="ECO:0000256" key="1">
    <source>
        <dbReference type="ARBA" id="ARBA00008138"/>
    </source>
</evidence>
<dbReference type="AlphaFoldDB" id="A0A1I4SXZ3"/>
<dbReference type="PANTHER" id="PTHR43619">
    <property type="entry name" value="S-ADENOSYL-L-METHIONINE-DEPENDENT METHYLTRANSFERASE YKTD-RELATED"/>
    <property type="match status" value="1"/>
</dbReference>
<evidence type="ECO:0000313" key="6">
    <source>
        <dbReference type="EMBL" id="PKR88615.1"/>
    </source>
</evidence>
<dbReference type="GO" id="GO:0032259">
    <property type="term" value="P:methylation"/>
    <property type="evidence" value="ECO:0007669"/>
    <property type="project" value="UniProtKB-KW"/>
</dbReference>
<organism evidence="6 7">
    <name type="scientific">Pleomorphomonas diazotrophica</name>
    <dbReference type="NCBI Taxonomy" id="1166257"/>
    <lineage>
        <taxon>Bacteria</taxon>
        <taxon>Pseudomonadati</taxon>
        <taxon>Pseudomonadota</taxon>
        <taxon>Alphaproteobacteria</taxon>
        <taxon>Hyphomicrobiales</taxon>
        <taxon>Pleomorphomonadaceae</taxon>
        <taxon>Pleomorphomonas</taxon>
    </lineage>
</organism>
<evidence type="ECO:0000256" key="2">
    <source>
        <dbReference type="ARBA" id="ARBA00022603"/>
    </source>
</evidence>
<dbReference type="NCBIfam" id="TIGR00027">
    <property type="entry name" value="mthyl_TIGR00027"/>
    <property type="match status" value="1"/>
</dbReference>